<gene>
    <name evidence="11" type="primary">hisS</name>
    <name evidence="14" type="ORF">CRV10_00235</name>
</gene>
<dbReference type="InterPro" id="IPR004516">
    <property type="entry name" value="HisRS/HisZ"/>
</dbReference>
<dbReference type="Proteomes" id="UP000296144">
    <property type="component" value="Unassembled WGS sequence"/>
</dbReference>
<comment type="subcellular location">
    <subcellularLocation>
        <location evidence="1 11">Cytoplasm</location>
    </subcellularLocation>
</comment>
<dbReference type="InterPro" id="IPR006195">
    <property type="entry name" value="aa-tRNA-synth_II"/>
</dbReference>
<feature type="binding site" evidence="12">
    <location>
        <position position="259"/>
    </location>
    <ligand>
        <name>L-histidine</name>
        <dbReference type="ChEBI" id="CHEBI:57595"/>
    </ligand>
</feature>
<dbReference type="Gene3D" id="3.30.930.10">
    <property type="entry name" value="Bira Bifunctional Protein, Domain 2"/>
    <property type="match status" value="1"/>
</dbReference>
<evidence type="ECO:0000256" key="10">
    <source>
        <dbReference type="ARBA" id="ARBA00047639"/>
    </source>
</evidence>
<dbReference type="PANTHER" id="PTHR43707:SF1">
    <property type="entry name" value="HISTIDINE--TRNA LIGASE, MITOCHONDRIAL-RELATED"/>
    <property type="match status" value="1"/>
</dbReference>
<evidence type="ECO:0000313" key="15">
    <source>
        <dbReference type="Proteomes" id="UP000296144"/>
    </source>
</evidence>
<dbReference type="SUPFAM" id="SSF52954">
    <property type="entry name" value="Class II aaRS ABD-related"/>
    <property type="match status" value="1"/>
</dbReference>
<comment type="catalytic activity">
    <reaction evidence="10 11">
        <text>tRNA(His) + L-histidine + ATP = L-histidyl-tRNA(His) + AMP + diphosphate + H(+)</text>
        <dbReference type="Rhea" id="RHEA:17313"/>
        <dbReference type="Rhea" id="RHEA-COMP:9665"/>
        <dbReference type="Rhea" id="RHEA-COMP:9689"/>
        <dbReference type="ChEBI" id="CHEBI:15378"/>
        <dbReference type="ChEBI" id="CHEBI:30616"/>
        <dbReference type="ChEBI" id="CHEBI:33019"/>
        <dbReference type="ChEBI" id="CHEBI:57595"/>
        <dbReference type="ChEBI" id="CHEBI:78442"/>
        <dbReference type="ChEBI" id="CHEBI:78527"/>
        <dbReference type="ChEBI" id="CHEBI:456215"/>
        <dbReference type="EC" id="6.1.1.21"/>
    </reaction>
</comment>
<evidence type="ECO:0000256" key="3">
    <source>
        <dbReference type="ARBA" id="ARBA00011738"/>
    </source>
</evidence>
<comment type="caution">
    <text evidence="14">The sequence shown here is derived from an EMBL/GenBank/DDBJ whole genome shotgun (WGS) entry which is preliminary data.</text>
</comment>
<dbReference type="EC" id="6.1.1.21" evidence="11"/>
<dbReference type="Gene3D" id="3.40.50.800">
    <property type="entry name" value="Anticodon-binding domain"/>
    <property type="match status" value="1"/>
</dbReference>
<feature type="binding site" evidence="12">
    <location>
        <position position="113"/>
    </location>
    <ligand>
        <name>L-histidine</name>
        <dbReference type="ChEBI" id="CHEBI:57595"/>
    </ligand>
</feature>
<dbReference type="SUPFAM" id="SSF55681">
    <property type="entry name" value="Class II aaRS and biotin synthetases"/>
    <property type="match status" value="1"/>
</dbReference>
<dbReference type="InterPro" id="IPR041715">
    <property type="entry name" value="HisRS-like_core"/>
</dbReference>
<keyword evidence="6 11" id="KW-0547">Nucleotide-binding</keyword>
<keyword evidence="7 11" id="KW-0067">ATP-binding</keyword>
<dbReference type="GO" id="GO:0004821">
    <property type="term" value="F:histidine-tRNA ligase activity"/>
    <property type="evidence" value="ECO:0007669"/>
    <property type="project" value="UniProtKB-UniRule"/>
</dbReference>
<dbReference type="FunFam" id="3.30.930.10:FF:000005">
    <property type="entry name" value="Histidine--tRNA ligase"/>
    <property type="match status" value="1"/>
</dbReference>
<keyword evidence="9 11" id="KW-0030">Aminoacyl-tRNA synthetase</keyword>
<dbReference type="GO" id="GO:0006427">
    <property type="term" value="P:histidyl-tRNA aminoacylation"/>
    <property type="evidence" value="ECO:0007669"/>
    <property type="project" value="UniProtKB-UniRule"/>
</dbReference>
<evidence type="ECO:0000256" key="2">
    <source>
        <dbReference type="ARBA" id="ARBA00008226"/>
    </source>
</evidence>
<reference evidence="14 15" key="1">
    <citation type="journal article" date="2018" name="Genome Biol. Evol.">
        <title>Cladogenesis and Genomic Streamlining in Extracellular Endosymbionts of Tropical Stink Bugs.</title>
        <authorList>
            <person name="Otero-Bravo A."/>
            <person name="Goffredi S."/>
            <person name="Sabree Z.L."/>
        </authorList>
    </citation>
    <scope>NUCLEOTIDE SEQUENCE [LARGE SCALE GENOMIC DNA]</scope>
    <source>
        <strain evidence="14 15">SoEL</strain>
    </source>
</reference>
<keyword evidence="8 11" id="KW-0648">Protein biosynthesis</keyword>
<keyword evidence="15" id="KW-1185">Reference proteome</keyword>
<dbReference type="EMBL" id="PDKU01000001">
    <property type="protein sequence ID" value="PPI86680.1"/>
    <property type="molecule type" value="Genomic_DNA"/>
</dbReference>
<dbReference type="Pfam" id="PF13393">
    <property type="entry name" value="tRNA-synt_His"/>
    <property type="match status" value="1"/>
</dbReference>
<dbReference type="InterPro" id="IPR015807">
    <property type="entry name" value="His-tRNA-ligase"/>
</dbReference>
<evidence type="ECO:0000256" key="4">
    <source>
        <dbReference type="ARBA" id="ARBA00022490"/>
    </source>
</evidence>
<keyword evidence="5 11" id="KW-0436">Ligase</keyword>
<evidence type="ECO:0000256" key="6">
    <source>
        <dbReference type="ARBA" id="ARBA00022741"/>
    </source>
</evidence>
<dbReference type="GO" id="GO:0005737">
    <property type="term" value="C:cytoplasm"/>
    <property type="evidence" value="ECO:0007669"/>
    <property type="project" value="UniProtKB-SubCell"/>
</dbReference>
<evidence type="ECO:0000313" key="14">
    <source>
        <dbReference type="EMBL" id="PPI86680.1"/>
    </source>
</evidence>
<dbReference type="HAMAP" id="MF_00127">
    <property type="entry name" value="His_tRNA_synth"/>
    <property type="match status" value="1"/>
</dbReference>
<sequence>MIRNIRSVRGMKDYLPNSTVIWQQIEIILKNILRNYGYKEIRLPIIEKISLYERAIGNVTDLVEKEMYTFIDRNGDSLTLRPEGTAGCIRSGIEHGFLYHQEQRLWYMGPMFRHERPQKGRYRQFNQMGIEVFGLTGPNIDVELIMMNIRWWKALGIENHVRLEINSLGSIEACSNYRNVLIKFLEKNEHLLDEQCKHRMYTNPMRILDSKNPKVKELMQNAPKIIDYLDNDSNIHFEKFCKLLNELDVKYDINPYLVRGLDYYNRTVIEWIADSLGAQSTICGGGRYDNLVMQLAGYHTPAIGFALGIERLISLVESVNPVFKTTNYASIDVYIINNNLHNHIAAIILAESIRDAMPELIFVTDFRGGSLKKQTIRAVKLNASLILILDEYLANSNRAVIKDLRTGTQQIIDRIDIVNTLYLLLK</sequence>
<organism evidence="14 15">
    <name type="scientific">Candidatus Pantoea edessiphila</name>
    <dbReference type="NCBI Taxonomy" id="2044610"/>
    <lineage>
        <taxon>Bacteria</taxon>
        <taxon>Pseudomonadati</taxon>
        <taxon>Pseudomonadota</taxon>
        <taxon>Gammaproteobacteria</taxon>
        <taxon>Enterobacterales</taxon>
        <taxon>Erwiniaceae</taxon>
        <taxon>Pantoea</taxon>
    </lineage>
</organism>
<feature type="binding site" evidence="12">
    <location>
        <position position="131"/>
    </location>
    <ligand>
        <name>L-histidine</name>
        <dbReference type="ChEBI" id="CHEBI:57595"/>
    </ligand>
</feature>
<comment type="subunit">
    <text evidence="3 11">Homodimer.</text>
</comment>
<dbReference type="InterPro" id="IPR036621">
    <property type="entry name" value="Anticodon-bd_dom_sf"/>
</dbReference>
<dbReference type="GO" id="GO:0005524">
    <property type="term" value="F:ATP binding"/>
    <property type="evidence" value="ECO:0007669"/>
    <property type="project" value="UniProtKB-UniRule"/>
</dbReference>
<dbReference type="PANTHER" id="PTHR43707">
    <property type="entry name" value="HISTIDYL-TRNA SYNTHETASE"/>
    <property type="match status" value="1"/>
</dbReference>
<dbReference type="InterPro" id="IPR045864">
    <property type="entry name" value="aa-tRNA-synth_II/BPL/LPL"/>
</dbReference>
<proteinExistence type="inferred from homology"/>
<evidence type="ECO:0000256" key="9">
    <source>
        <dbReference type="ARBA" id="ARBA00023146"/>
    </source>
</evidence>
<name>A0A2P5SWJ0_9GAMM</name>
<dbReference type="AlphaFoldDB" id="A0A2P5SWJ0"/>
<feature type="binding site" evidence="12">
    <location>
        <position position="127"/>
    </location>
    <ligand>
        <name>L-histidine</name>
        <dbReference type="ChEBI" id="CHEBI:57595"/>
    </ligand>
</feature>
<evidence type="ECO:0000256" key="7">
    <source>
        <dbReference type="ARBA" id="ARBA00022840"/>
    </source>
</evidence>
<feature type="domain" description="Aminoacyl-transfer RNA synthetases class-II family profile" evidence="13">
    <location>
        <begin position="1"/>
        <end position="358"/>
    </location>
</feature>
<dbReference type="NCBIfam" id="TIGR00442">
    <property type="entry name" value="hisS"/>
    <property type="match status" value="1"/>
</dbReference>
<dbReference type="PROSITE" id="PS50862">
    <property type="entry name" value="AA_TRNA_LIGASE_II"/>
    <property type="match status" value="1"/>
</dbReference>
<feature type="binding site" evidence="12">
    <location>
        <begin position="263"/>
        <end position="264"/>
    </location>
    <ligand>
        <name>L-histidine</name>
        <dbReference type="ChEBI" id="CHEBI:57595"/>
    </ligand>
</feature>
<evidence type="ECO:0000256" key="12">
    <source>
        <dbReference type="PIRSR" id="PIRSR001549-1"/>
    </source>
</evidence>
<feature type="binding site" evidence="12">
    <location>
        <begin position="83"/>
        <end position="85"/>
    </location>
    <ligand>
        <name>L-histidine</name>
        <dbReference type="ChEBI" id="CHEBI:57595"/>
    </ligand>
</feature>
<evidence type="ECO:0000256" key="5">
    <source>
        <dbReference type="ARBA" id="ARBA00022598"/>
    </source>
</evidence>
<keyword evidence="4 11" id="KW-0963">Cytoplasm</keyword>
<protein>
    <recommendedName>
        <fullName evidence="11">Histidine--tRNA ligase</fullName>
        <ecNumber evidence="11">6.1.1.21</ecNumber>
    </recommendedName>
    <alternativeName>
        <fullName evidence="11">Histidyl-tRNA synthetase</fullName>
        <shortName evidence="11">HisRS</shortName>
    </alternativeName>
</protein>
<accession>A0A2P5SWJ0</accession>
<evidence type="ECO:0000256" key="11">
    <source>
        <dbReference type="HAMAP-Rule" id="MF_00127"/>
    </source>
</evidence>
<comment type="similarity">
    <text evidence="2 11">Belongs to the class-II aminoacyl-tRNA synthetase family.</text>
</comment>
<dbReference type="CDD" id="cd00773">
    <property type="entry name" value="HisRS-like_core"/>
    <property type="match status" value="1"/>
</dbReference>
<dbReference type="RefSeq" id="WP_136129843.1">
    <property type="nucleotide sequence ID" value="NZ_PDKU01000001.1"/>
</dbReference>
<dbReference type="PIRSF" id="PIRSF001549">
    <property type="entry name" value="His-tRNA_synth"/>
    <property type="match status" value="1"/>
</dbReference>
<dbReference type="OrthoDB" id="9800814at2"/>
<evidence type="ECO:0000259" key="13">
    <source>
        <dbReference type="PROSITE" id="PS50862"/>
    </source>
</evidence>
<evidence type="ECO:0000256" key="1">
    <source>
        <dbReference type="ARBA" id="ARBA00004496"/>
    </source>
</evidence>
<evidence type="ECO:0000256" key="8">
    <source>
        <dbReference type="ARBA" id="ARBA00022917"/>
    </source>
</evidence>